<name>A0ABV4WD23_9CYAN</name>
<organism evidence="1 2">
    <name type="scientific">Floridaenema evergladense BLCC-F167</name>
    <dbReference type="NCBI Taxonomy" id="3153639"/>
    <lineage>
        <taxon>Bacteria</taxon>
        <taxon>Bacillati</taxon>
        <taxon>Cyanobacteriota</taxon>
        <taxon>Cyanophyceae</taxon>
        <taxon>Oscillatoriophycideae</taxon>
        <taxon>Aerosakkonematales</taxon>
        <taxon>Aerosakkonemataceae</taxon>
        <taxon>Floridanema</taxon>
        <taxon>Floridanema evergladense</taxon>
    </lineage>
</organism>
<dbReference type="EMBL" id="JBHFNT010000004">
    <property type="protein sequence ID" value="MFB2832970.1"/>
    <property type="molecule type" value="Genomic_DNA"/>
</dbReference>
<evidence type="ECO:0000313" key="1">
    <source>
        <dbReference type="EMBL" id="MFB2832970.1"/>
    </source>
</evidence>
<dbReference type="RefSeq" id="WP_413275445.1">
    <property type="nucleotide sequence ID" value="NZ_JBHFNT010000004.1"/>
</dbReference>
<dbReference type="Proteomes" id="UP001576780">
    <property type="component" value="Unassembled WGS sequence"/>
</dbReference>
<proteinExistence type="predicted"/>
<accession>A0ABV4WD23</accession>
<gene>
    <name evidence="1" type="ORF">ACE1CA_00395</name>
</gene>
<protein>
    <submittedName>
        <fullName evidence="1">Uncharacterized protein</fullName>
    </submittedName>
</protein>
<keyword evidence="2" id="KW-1185">Reference proteome</keyword>
<comment type="caution">
    <text evidence="1">The sequence shown here is derived from an EMBL/GenBank/DDBJ whole genome shotgun (WGS) entry which is preliminary data.</text>
</comment>
<evidence type="ECO:0000313" key="2">
    <source>
        <dbReference type="Proteomes" id="UP001576780"/>
    </source>
</evidence>
<reference evidence="1 2" key="1">
    <citation type="submission" date="2024-09" db="EMBL/GenBank/DDBJ databases">
        <title>Floridaenema gen nov. (Aerosakkonemataceae, Aerosakkonematales ord. nov., Cyanobacteria) from benthic tropical and subtropical fresh waters, with the description of four new species.</title>
        <authorList>
            <person name="Moretto J.A."/>
            <person name="Berthold D.E."/>
            <person name="Lefler F.W."/>
            <person name="Huang I.-S."/>
            <person name="Laughinghouse H. IV."/>
        </authorList>
    </citation>
    <scope>NUCLEOTIDE SEQUENCE [LARGE SCALE GENOMIC DNA]</scope>
    <source>
        <strain evidence="1 2">BLCC-F167</strain>
    </source>
</reference>
<sequence>MAQQIETKSLNALLDSYTKIVVIENEFLADYYYMDSDFCDPVYETSSLDEWLTISSAATILWF</sequence>